<gene>
    <name evidence="4" type="ORF">OMO38_19245</name>
</gene>
<keyword evidence="2 3" id="KW-0812">Transmembrane</keyword>
<keyword evidence="2" id="KW-1134">Transmembrane beta strand</keyword>
<protein>
    <submittedName>
        <fullName evidence="4">Efflux transporter outer membrane subunit</fullName>
    </submittedName>
</protein>
<keyword evidence="2" id="KW-0449">Lipoprotein</keyword>
<comment type="similarity">
    <text evidence="1 2">Belongs to the outer membrane factor (OMF) (TC 1.B.17) family.</text>
</comment>
<dbReference type="Gene3D" id="1.20.1600.10">
    <property type="entry name" value="Outer membrane efflux proteins (OEP)"/>
    <property type="match status" value="1"/>
</dbReference>
<organism evidence="4 5">
    <name type="scientific">Chryseobacterium kimseyorum</name>
    <dbReference type="NCBI Taxonomy" id="2984028"/>
    <lineage>
        <taxon>Bacteria</taxon>
        <taxon>Pseudomonadati</taxon>
        <taxon>Bacteroidota</taxon>
        <taxon>Flavobacteriia</taxon>
        <taxon>Flavobacteriales</taxon>
        <taxon>Weeksellaceae</taxon>
        <taxon>Chryseobacterium group</taxon>
        <taxon>Chryseobacterium</taxon>
    </lineage>
</organism>
<dbReference type="RefSeq" id="WP_264751805.1">
    <property type="nucleotide sequence ID" value="NZ_JAPDHW010000024.1"/>
</dbReference>
<accession>A0ABT3I3N0</accession>
<evidence type="ECO:0000256" key="3">
    <source>
        <dbReference type="SAM" id="Phobius"/>
    </source>
</evidence>
<feature type="transmembrane region" description="Helical" evidence="3">
    <location>
        <begin position="6"/>
        <end position="25"/>
    </location>
</feature>
<dbReference type="PANTHER" id="PTHR30203">
    <property type="entry name" value="OUTER MEMBRANE CATION EFFLUX PROTEIN"/>
    <property type="match status" value="1"/>
</dbReference>
<dbReference type="EMBL" id="JAPDHW010000024">
    <property type="protein sequence ID" value="MCW3170671.1"/>
    <property type="molecule type" value="Genomic_DNA"/>
</dbReference>
<evidence type="ECO:0000256" key="2">
    <source>
        <dbReference type="RuleBase" id="RU362097"/>
    </source>
</evidence>
<comment type="caution">
    <text evidence="4">The sequence shown here is derived from an EMBL/GenBank/DDBJ whole genome shotgun (WGS) entry which is preliminary data.</text>
</comment>
<name>A0ABT3I3N0_9FLAO</name>
<dbReference type="PROSITE" id="PS51257">
    <property type="entry name" value="PROKAR_LIPOPROTEIN"/>
    <property type="match status" value="1"/>
</dbReference>
<keyword evidence="5" id="KW-1185">Reference proteome</keyword>
<keyword evidence="2 3" id="KW-0472">Membrane</keyword>
<dbReference type="NCBIfam" id="TIGR01845">
    <property type="entry name" value="outer_NodT"/>
    <property type="match status" value="1"/>
</dbReference>
<proteinExistence type="inferred from homology"/>
<dbReference type="Gene3D" id="2.20.200.10">
    <property type="entry name" value="Outer membrane efflux proteins (OEP)"/>
    <property type="match status" value="1"/>
</dbReference>
<evidence type="ECO:0000313" key="4">
    <source>
        <dbReference type="EMBL" id="MCW3170671.1"/>
    </source>
</evidence>
<keyword evidence="3" id="KW-1133">Transmembrane helix</keyword>
<sequence>MRFKNIAYYGLIAIINLMMISCKVGSQQLHYVKFPERFYQSENRSTDTLTIANLSWQEYFEDKTLQALIKKGVNNNYDLLIAIKRIETAQERLKAARILQLPTATVAVAAKSTSPSDNSLEGISLNNFVGQKHIEDYIAGINLSWEADIWGKIKSQKDVLLKQYLQTYEAKKAIQTQIVSQIAHSYYNLLMLDTQLETAKKNLSLNDTIFTVTQLQYHAGMETNLAVKQAAAQKQFVGTLIPQLEEQIALEENVLNILTGTSLEKVSRNGILSEIQLPNILQHGVPADLLSNRPDIRDYELSVKIRNSEVGIAQANTYPSLNISASIGVNSFRASNWFQTPASLFASIMGGIAQPLLQKRTLKTNLAVAKINRDEAVLEFRKSVLDAVREVSDALVRSEKLKIEYRETEQYSKILQLAINDSKQLYKNGLANYIELIMVQSNALKAELALASVRRRQLGACVDLYRALGGGWR</sequence>
<keyword evidence="2" id="KW-0564">Palmitate</keyword>
<evidence type="ECO:0000313" key="5">
    <source>
        <dbReference type="Proteomes" id="UP001163731"/>
    </source>
</evidence>
<dbReference type="InterPro" id="IPR003423">
    <property type="entry name" value="OMP_efflux"/>
</dbReference>
<dbReference type="PANTHER" id="PTHR30203:SF33">
    <property type="entry name" value="BLR4455 PROTEIN"/>
    <property type="match status" value="1"/>
</dbReference>
<evidence type="ECO:0000256" key="1">
    <source>
        <dbReference type="ARBA" id="ARBA00007613"/>
    </source>
</evidence>
<dbReference type="SUPFAM" id="SSF56954">
    <property type="entry name" value="Outer membrane efflux proteins (OEP)"/>
    <property type="match status" value="1"/>
</dbReference>
<dbReference type="Pfam" id="PF02321">
    <property type="entry name" value="OEP"/>
    <property type="match status" value="2"/>
</dbReference>
<dbReference type="InterPro" id="IPR010131">
    <property type="entry name" value="MdtP/NodT-like"/>
</dbReference>
<reference evidence="4" key="1">
    <citation type="submission" date="2022-10" db="EMBL/GenBank/DDBJ databases">
        <title>Chryseobacterium babae sp. nov. isolated from the gut of the beetle Oryctes rhinoceros, and Chryseobacterium kimseyorum sp. nov., isolated from a stick insect rearing cage.</title>
        <authorList>
            <person name="Shelomi M."/>
            <person name="Han C.-J."/>
            <person name="Chen W.-M."/>
            <person name="Chen H.-K."/>
            <person name="Liaw S.-J."/>
            <person name="Muhle E."/>
            <person name="Clermont D."/>
        </authorList>
    </citation>
    <scope>NUCLEOTIDE SEQUENCE</scope>
    <source>
        <strain evidence="4">09-1422</strain>
    </source>
</reference>
<comment type="subcellular location">
    <subcellularLocation>
        <location evidence="2">Cell membrane</location>
        <topology evidence="2">Lipid-anchor</topology>
    </subcellularLocation>
</comment>
<dbReference type="Proteomes" id="UP001163731">
    <property type="component" value="Unassembled WGS sequence"/>
</dbReference>